<protein>
    <submittedName>
        <fullName evidence="3">SufD family Fe-S cluster assembly protein</fullName>
    </submittedName>
</protein>
<dbReference type="InterPro" id="IPR000825">
    <property type="entry name" value="SUF_FeS_clus_asmbl_SufBD_core"/>
</dbReference>
<keyword evidence="4" id="KW-1185">Reference proteome</keyword>
<dbReference type="SUPFAM" id="SSF101960">
    <property type="entry name" value="Stabilizer of iron transporter SufD"/>
    <property type="match status" value="1"/>
</dbReference>
<evidence type="ECO:0000256" key="1">
    <source>
        <dbReference type="ARBA" id="ARBA00043967"/>
    </source>
</evidence>
<dbReference type="InterPro" id="IPR037284">
    <property type="entry name" value="SUF_FeS_clus_asmbl_SufBD_sf"/>
</dbReference>
<evidence type="ECO:0000313" key="3">
    <source>
        <dbReference type="EMBL" id="QCT93861.1"/>
    </source>
</evidence>
<evidence type="ECO:0000313" key="4">
    <source>
        <dbReference type="Proteomes" id="UP000306825"/>
    </source>
</evidence>
<sequence length="351" mass="39583">MDLGGEMNLDKNDIERLKEVGVDEDLQKAGEFIQIDHSPFSCNILQEGVILLPLSEAIKKYKWVKDYVNEDDVEGYFLWVKKGVKVKKPFQTCAFMKEENVQNIFNLIILEEESEINLLSSCTISSFVDSALHIGKSKYVIKKNAKLTYTMIHMWGENVEVYPKTFVEVEEGGEFVSTYVNLYKVKRIISNPICKLQQNAKASFNSIIVSYPSSYIEMGGEVYLEGENSRADIVSRNVIYGGENIAKGRIIAKNKEVSGHIECESLLLSNEAHMVTIPILESFNKDVRLTHEAAVGKIAKEEIEYLMSKGIDEDSAISLIVKGFLKLEIEGISEDLKEKIQNAINLSKLGF</sequence>
<dbReference type="PANTHER" id="PTHR30508">
    <property type="entry name" value="FES CLUSTER ASSEMBLY PROTEIN SUF"/>
    <property type="match status" value="1"/>
</dbReference>
<feature type="domain" description="SUF system FeS cluster assembly SufBD core" evidence="2">
    <location>
        <begin position="99"/>
        <end position="324"/>
    </location>
</feature>
<evidence type="ECO:0000259" key="2">
    <source>
        <dbReference type="Pfam" id="PF01458"/>
    </source>
</evidence>
<dbReference type="Proteomes" id="UP000306825">
    <property type="component" value="Chromosome"/>
</dbReference>
<accession>A0ABX5VAP1</accession>
<name>A0ABX5VAP1_9BACT</name>
<dbReference type="EMBL" id="CP040463">
    <property type="protein sequence ID" value="QCT93861.1"/>
    <property type="molecule type" value="Genomic_DNA"/>
</dbReference>
<proteinExistence type="inferred from homology"/>
<dbReference type="InterPro" id="IPR055346">
    <property type="entry name" value="Fe-S_cluster_assembly_SufBD"/>
</dbReference>
<dbReference type="PANTHER" id="PTHR30508:SF1">
    <property type="entry name" value="UPF0051 PROTEIN ABCI8, CHLOROPLASTIC-RELATED"/>
    <property type="match status" value="1"/>
</dbReference>
<reference evidence="3 4" key="1">
    <citation type="submission" date="2019-05" db="EMBL/GenBank/DDBJ databases">
        <title>A comparative analysis of the Nautiliaceae.</title>
        <authorList>
            <person name="Grosche A."/>
            <person name="Smedile F."/>
            <person name="Vetriani C."/>
        </authorList>
    </citation>
    <scope>NUCLEOTIDE SEQUENCE [LARGE SCALE GENOMIC DNA]</scope>
    <source>
        <strain evidence="3 4">TB-2</strain>
    </source>
</reference>
<gene>
    <name evidence="3" type="ORF">FE773_01290</name>
</gene>
<dbReference type="Pfam" id="PF01458">
    <property type="entry name" value="SUFBD_core"/>
    <property type="match status" value="1"/>
</dbReference>
<comment type="similarity">
    <text evidence="1">Belongs to the iron-sulfur cluster assembly SufBD family.</text>
</comment>
<organism evidence="3 4">
    <name type="scientific">Caminibacter mediatlanticus TB-2</name>
    <dbReference type="NCBI Taxonomy" id="391592"/>
    <lineage>
        <taxon>Bacteria</taxon>
        <taxon>Pseudomonadati</taxon>
        <taxon>Campylobacterota</taxon>
        <taxon>Epsilonproteobacteria</taxon>
        <taxon>Nautiliales</taxon>
        <taxon>Nautiliaceae</taxon>
        <taxon>Caminibacter</taxon>
    </lineage>
</organism>